<evidence type="ECO:0000313" key="7">
    <source>
        <dbReference type="Proteomes" id="UP000697710"/>
    </source>
</evidence>
<dbReference type="SUPFAM" id="SSF56112">
    <property type="entry name" value="Protein kinase-like (PK-like)"/>
    <property type="match status" value="1"/>
</dbReference>
<dbReference type="SMART" id="SM00028">
    <property type="entry name" value="TPR"/>
    <property type="match status" value="9"/>
</dbReference>
<dbReference type="Gene3D" id="1.25.40.10">
    <property type="entry name" value="Tetratricopeptide repeat domain"/>
    <property type="match status" value="2"/>
</dbReference>
<organism evidence="6 7">
    <name type="scientific">Eiseniibacteriota bacterium</name>
    <dbReference type="NCBI Taxonomy" id="2212470"/>
    <lineage>
        <taxon>Bacteria</taxon>
        <taxon>Candidatus Eiseniibacteriota</taxon>
    </lineage>
</organism>
<accession>A0A956LVA1</accession>
<dbReference type="InterPro" id="IPR013105">
    <property type="entry name" value="TPR_2"/>
</dbReference>
<feature type="compositionally biased region" description="Basic and acidic residues" evidence="4">
    <location>
        <begin position="221"/>
        <end position="239"/>
    </location>
</feature>
<name>A0A956LVA1_UNCEI</name>
<dbReference type="InterPro" id="IPR000719">
    <property type="entry name" value="Prot_kinase_dom"/>
</dbReference>
<dbReference type="Pfam" id="PF25872">
    <property type="entry name" value="HTH_77"/>
    <property type="match status" value="1"/>
</dbReference>
<dbReference type="CDD" id="cd14014">
    <property type="entry name" value="STKc_PknB_like"/>
    <property type="match status" value="1"/>
</dbReference>
<dbReference type="GO" id="GO:0005524">
    <property type="term" value="F:ATP binding"/>
    <property type="evidence" value="ECO:0007669"/>
    <property type="project" value="InterPro"/>
</dbReference>
<proteinExistence type="predicted"/>
<keyword evidence="1" id="KW-0677">Repeat</keyword>
<feature type="repeat" description="TPR" evidence="3">
    <location>
        <begin position="1031"/>
        <end position="1064"/>
    </location>
</feature>
<protein>
    <submittedName>
        <fullName evidence="6">Tetratricopeptide repeat protein</fullName>
    </submittedName>
</protein>
<feature type="compositionally biased region" description="Low complexity" evidence="4">
    <location>
        <begin position="250"/>
        <end position="264"/>
    </location>
</feature>
<reference evidence="6" key="2">
    <citation type="journal article" date="2021" name="Microbiome">
        <title>Successional dynamics and alternative stable states in a saline activated sludge microbial community over 9 years.</title>
        <authorList>
            <person name="Wang Y."/>
            <person name="Ye J."/>
            <person name="Ju F."/>
            <person name="Liu L."/>
            <person name="Boyd J.A."/>
            <person name="Deng Y."/>
            <person name="Parks D.H."/>
            <person name="Jiang X."/>
            <person name="Yin X."/>
            <person name="Woodcroft B.J."/>
            <person name="Tyson G.W."/>
            <person name="Hugenholtz P."/>
            <person name="Polz M.F."/>
            <person name="Zhang T."/>
        </authorList>
    </citation>
    <scope>NUCLEOTIDE SEQUENCE</scope>
    <source>
        <strain evidence="6">HKST-UBA01</strain>
    </source>
</reference>
<feature type="region of interest" description="Disordered" evidence="4">
    <location>
        <begin position="220"/>
        <end position="276"/>
    </location>
</feature>
<evidence type="ECO:0000256" key="1">
    <source>
        <dbReference type="ARBA" id="ARBA00022737"/>
    </source>
</evidence>
<evidence type="ECO:0000256" key="2">
    <source>
        <dbReference type="ARBA" id="ARBA00022803"/>
    </source>
</evidence>
<dbReference type="InterPro" id="IPR011009">
    <property type="entry name" value="Kinase-like_dom_sf"/>
</dbReference>
<feature type="compositionally biased region" description="Basic and acidic residues" evidence="4">
    <location>
        <begin position="448"/>
        <end position="460"/>
    </location>
</feature>
<gene>
    <name evidence="6" type="ORF">KC729_00470</name>
</gene>
<dbReference type="InterPro" id="IPR011990">
    <property type="entry name" value="TPR-like_helical_dom_sf"/>
</dbReference>
<evidence type="ECO:0000313" key="6">
    <source>
        <dbReference type="EMBL" id="MCA9726124.1"/>
    </source>
</evidence>
<dbReference type="PROSITE" id="PS50005">
    <property type="entry name" value="TPR"/>
    <property type="match status" value="2"/>
</dbReference>
<dbReference type="GO" id="GO:0004672">
    <property type="term" value="F:protein kinase activity"/>
    <property type="evidence" value="ECO:0007669"/>
    <property type="project" value="InterPro"/>
</dbReference>
<keyword evidence="2 3" id="KW-0802">TPR repeat</keyword>
<dbReference type="Proteomes" id="UP000697710">
    <property type="component" value="Unassembled WGS sequence"/>
</dbReference>
<dbReference type="Gene3D" id="1.10.510.10">
    <property type="entry name" value="Transferase(Phosphotransferase) domain 1"/>
    <property type="match status" value="1"/>
</dbReference>
<dbReference type="InterPro" id="IPR027417">
    <property type="entry name" value="P-loop_NTPase"/>
</dbReference>
<dbReference type="PANTHER" id="PTHR47691:SF3">
    <property type="entry name" value="HTH-TYPE TRANSCRIPTIONAL REGULATOR RV0890C-RELATED"/>
    <property type="match status" value="1"/>
</dbReference>
<reference evidence="6" key="1">
    <citation type="submission" date="2020-04" db="EMBL/GenBank/DDBJ databases">
        <authorList>
            <person name="Zhang T."/>
        </authorList>
    </citation>
    <scope>NUCLEOTIDE SEQUENCE</scope>
    <source>
        <strain evidence="6">HKST-UBA01</strain>
    </source>
</reference>
<dbReference type="InterPro" id="IPR019734">
    <property type="entry name" value="TPR_rpt"/>
</dbReference>
<dbReference type="SUPFAM" id="SSF48452">
    <property type="entry name" value="TPR-like"/>
    <property type="match status" value="2"/>
</dbReference>
<dbReference type="GO" id="GO:0043531">
    <property type="term" value="F:ADP binding"/>
    <property type="evidence" value="ECO:0007669"/>
    <property type="project" value="InterPro"/>
</dbReference>
<evidence type="ECO:0000256" key="3">
    <source>
        <dbReference type="PROSITE-ProRule" id="PRU00339"/>
    </source>
</evidence>
<dbReference type="PANTHER" id="PTHR47691">
    <property type="entry name" value="REGULATOR-RELATED"/>
    <property type="match status" value="1"/>
</dbReference>
<dbReference type="PROSITE" id="PS00108">
    <property type="entry name" value="PROTEIN_KINASE_ST"/>
    <property type="match status" value="1"/>
</dbReference>
<dbReference type="EMBL" id="JAGQHR010000004">
    <property type="protein sequence ID" value="MCA9726124.1"/>
    <property type="molecule type" value="Genomic_DNA"/>
</dbReference>
<feature type="compositionally biased region" description="Low complexity" evidence="4">
    <location>
        <begin position="474"/>
        <end position="486"/>
    </location>
</feature>
<dbReference type="PRINTS" id="PR00364">
    <property type="entry name" value="DISEASERSIST"/>
</dbReference>
<dbReference type="Pfam" id="PF07719">
    <property type="entry name" value="TPR_2"/>
    <property type="match status" value="1"/>
</dbReference>
<dbReference type="PROSITE" id="PS50011">
    <property type="entry name" value="PROTEIN_KINASE_DOM"/>
    <property type="match status" value="1"/>
</dbReference>
<feature type="region of interest" description="Disordered" evidence="4">
    <location>
        <begin position="448"/>
        <end position="497"/>
    </location>
</feature>
<dbReference type="Gene3D" id="3.30.200.20">
    <property type="entry name" value="Phosphorylase Kinase, domain 1"/>
    <property type="match status" value="1"/>
</dbReference>
<dbReference type="Gene3D" id="3.40.50.300">
    <property type="entry name" value="P-loop containing nucleotide triphosphate hydrolases"/>
    <property type="match status" value="1"/>
</dbReference>
<dbReference type="InterPro" id="IPR008271">
    <property type="entry name" value="Ser/Thr_kinase_AS"/>
</dbReference>
<dbReference type="Pfam" id="PF13424">
    <property type="entry name" value="TPR_12"/>
    <property type="match status" value="3"/>
</dbReference>
<dbReference type="InterPro" id="IPR058852">
    <property type="entry name" value="HTH_77"/>
</dbReference>
<feature type="domain" description="Protein kinase" evidence="5">
    <location>
        <begin position="66"/>
        <end position="427"/>
    </location>
</feature>
<evidence type="ECO:0000256" key="4">
    <source>
        <dbReference type="SAM" id="MobiDB-lite"/>
    </source>
</evidence>
<dbReference type="SUPFAM" id="SSF52540">
    <property type="entry name" value="P-loop containing nucleoside triphosphate hydrolases"/>
    <property type="match status" value="1"/>
</dbReference>
<sequence>MTDPHKQADGAELTGGSRLATGAGYTHAVTEALGAGQTHAVTEALGATPSATTGTFSSGHILARRFRIDAYLAEGGMGQVYRAHDLELDAPLALKTIHPGIASNAAFLRLFKQEVLLARSISHPNVCRIFDFWRDEATGVSFLTMEFLAGETLAARIKAKGAFSTEDTLPLARQMAEALDAAHRAGIVHRDFKSPNVMVVPNGNGGRAVITDFGLAVTVEAGEKTRPAPERDGSGEEGTHATGDPHAIGDETLAADATSAAEASDGTWAPPDESDETLAADHFDKTVATDAIDATHDTEGFEAMEADASPPDSGTIVGTPAYMSPEQVSGGSIGPASDLYALGVVLFEMCTGRLPFHGMSVLDTVRAHVHTTPPSPRSLAKIDETWEATILRLLAKRPSARFPTAHDAILALEGRGEEARTVRHSLPAERDAFVGRNDELQRIDAHFRSDGHSETAEHSTSHGRPAPAKRSDSDGSSGSDDQSDSGPGCQTVPSGSRLLTLLGTGGTGKTRLAQKYGWNSLLRWPGGVWFCEVSEARTGTGVARAVATSLKVPLGRRDPIPQLGDAIAGRGRCLIILDNFEQVVDYAEATVGQWLAQAPEARFLVTSRQRLQLAGEKVHELEPLDPMTRGVELFEVRAWGHRPGFMVDPSNLKQIQEIVKKLDGLPLAIEMAASRLRMLNPTQLETGLADRFRILASAKEGRHATMQATLDWSWDLLSALEQSVVMQLSVFEGGFTLDAAEAVVELVSPAGGGDVLVLDSLQSLVDKSWLRTKAVLGAPRFEMYATVQEYASAKLSIVSTKSDTPSIDIDAGLDTARLEIRHGVHYAQMGNGRAIESLNLHGGAAKQTALNLELDNLVVACRRALDRHDESVAVGTYIAAASVVRNTGPFSLSVELGRQVLAATRDPGQEARVLTTLATISLYCGEMKASREYFDAALVIHRERGERHDQGRVIGNLATLLRVQGQLDEARELYEQSLAIHREIGDRHGEAIVLANLGNFENEQGRTDAALELHGTALTINRQIGDRVSEAMALSNIGLVHMTKGRFEMAREHYEEALAIQRQFGNRRSEALILGNLGILHADRGEVERAGECYEASLSIYRDLGEKANAAIVGGNLGLLYAEHGQPGAALEQYEAALAIHRSVSNRRFEGIVLGYLGDLHLDEKRFESARECLDSALVINREIGNRSYEGIALASFGSLHASQGCLDVARQCFEESLMIHRELNDDPLLAKTLCGAGIVYVQVGDLEKAREALQEAQAIERKLGLGEAADLRARVERLREALGRE</sequence>
<dbReference type="Pfam" id="PF00069">
    <property type="entry name" value="Pkinase"/>
    <property type="match status" value="2"/>
</dbReference>
<comment type="caution">
    <text evidence="6">The sequence shown here is derived from an EMBL/GenBank/DDBJ whole genome shotgun (WGS) entry which is preliminary data.</text>
</comment>
<feature type="repeat" description="TPR" evidence="3">
    <location>
        <begin position="1231"/>
        <end position="1264"/>
    </location>
</feature>
<evidence type="ECO:0000259" key="5">
    <source>
        <dbReference type="PROSITE" id="PS50011"/>
    </source>
</evidence>